<dbReference type="PANTHER" id="PTHR30032:SF8">
    <property type="entry name" value="GERMINATION-SPECIFIC N-ACETYLMURAMOYL-L-ALANINE AMIDASE"/>
    <property type="match status" value="1"/>
</dbReference>
<reference evidence="2 3" key="1">
    <citation type="submission" date="2021-01" db="EMBL/GenBank/DDBJ databases">
        <title>Genome Sequencing of Type Strains.</title>
        <authorList>
            <person name="Lemaire J.F."/>
            <person name="Inderbitzin P."/>
            <person name="Collins S.B."/>
            <person name="Wespe N."/>
            <person name="Knight-Connoni V."/>
        </authorList>
    </citation>
    <scope>NUCLEOTIDE SEQUENCE [LARGE SCALE GENOMIC DNA]</scope>
    <source>
        <strain evidence="2 3">DSM 23009</strain>
    </source>
</reference>
<feature type="domain" description="N,N-dimethylformamidase beta subunit-like C-terminal" evidence="1">
    <location>
        <begin position="355"/>
        <end position="713"/>
    </location>
</feature>
<protein>
    <submittedName>
        <fullName evidence="2">Cell wall-binding repeat-containing protein</fullName>
    </submittedName>
</protein>
<dbReference type="Proteomes" id="UP001296923">
    <property type="component" value="Unassembled WGS sequence"/>
</dbReference>
<comment type="caution">
    <text evidence="2">The sequence shown here is derived from an EMBL/GenBank/DDBJ whole genome shotgun (WGS) entry which is preliminary data.</text>
</comment>
<dbReference type="InterPro" id="IPR046540">
    <property type="entry name" value="DMFA2_C"/>
</dbReference>
<dbReference type="EMBL" id="JAFHKR010000038">
    <property type="protein sequence ID" value="MBN3554180.1"/>
    <property type="molecule type" value="Genomic_DNA"/>
</dbReference>
<sequence length="737" mass="82719">MKKHILLFLVLFCILLWGDNRKVDAAYLKKERLSGKDRFEVAVNVSKKGWSSSDTVFLTNYMAFADALAASPLAFKNNAPILLSRSERLTDTTRNEIVRLGVKHVVIIGGTGSIYPAVASELKAMNISTRRIEGQDRFEVAYNISKELDQKGKAIVTYGLNFSDALAIAPYAAKNGYPILLTHKDQLNESTKKALAEKNIKQTYVIGGEGSVSKAVYNQLPQPSRIGGKNRYEVAANIIRQLELSTEKVYMATGQSFADALTGSVLAAKESSPLLLTYPKSIPSETINIMGDKNITNLTILGGHASVYDQSFTVFHNWEITKSGGNRLQGYTSKTSVKPGELQTFYLKSNKPFELQIFRMGHYDGEGGTLVRSMKGFNAHIQPRSFNTENMDAGWRPTTSFTIPKEWKSGFYLAKITNLDNEQSYMPFVVSNPNPFANVDAAVLISTNTYQAYNNWGGKSMYGYNSANKVPAIKLSFNRPYTAGNGAGEFFAFEYNLVRWLEKQNYNLTYLTDDDVHKGALNTLNAKSLIIAGHDEYWSKEMRDSIEEQTNSKMNIGLFSANVGYWQIRMEKNNRVMVGYKARAFEDPYQKIDPSKVTTTFRSSPVNRPENQVFGMMYHGIPEKTMPLVITNATHWLYKDTGLKNGEKISGVVGGEIDRYDKEIPNVEVIAASPVKLYGKESVSHVIWYQKPQGGKVFATGTFYWNWFLDPYGKKDYANFNQKIEQITINAMNELLK</sequence>
<proteinExistence type="predicted"/>
<organism evidence="2 3">
    <name type="scientific">Fictibacillus nanhaiensis</name>
    <dbReference type="NCBI Taxonomy" id="742169"/>
    <lineage>
        <taxon>Bacteria</taxon>
        <taxon>Bacillati</taxon>
        <taxon>Bacillota</taxon>
        <taxon>Bacilli</taxon>
        <taxon>Bacillales</taxon>
        <taxon>Fictibacillaceae</taxon>
        <taxon>Fictibacillus</taxon>
    </lineage>
</organism>
<dbReference type="Pfam" id="PF20254">
    <property type="entry name" value="DMFA2_C"/>
    <property type="match status" value="1"/>
</dbReference>
<gene>
    <name evidence="2" type="ORF">JYA63_07895</name>
</gene>
<dbReference type="InterPro" id="IPR051922">
    <property type="entry name" value="Bact_Sporulation_Assoc"/>
</dbReference>
<dbReference type="RefSeq" id="WP_205725224.1">
    <property type="nucleotide sequence ID" value="NZ_JAFHKR010000038.1"/>
</dbReference>
<dbReference type="InterPro" id="IPR007253">
    <property type="entry name" value="Cell_wall-bd_2"/>
</dbReference>
<keyword evidence="3" id="KW-1185">Reference proteome</keyword>
<evidence type="ECO:0000259" key="1">
    <source>
        <dbReference type="Pfam" id="PF20254"/>
    </source>
</evidence>
<name>A0ABS2ZSC9_9BACL</name>
<dbReference type="PANTHER" id="PTHR30032">
    <property type="entry name" value="N-ACETYLMURAMOYL-L-ALANINE AMIDASE-RELATED"/>
    <property type="match status" value="1"/>
</dbReference>
<accession>A0ABS2ZSC9</accession>
<evidence type="ECO:0000313" key="2">
    <source>
        <dbReference type="EMBL" id="MBN3554180.1"/>
    </source>
</evidence>
<dbReference type="Pfam" id="PF04122">
    <property type="entry name" value="CW_binding_2"/>
    <property type="match status" value="3"/>
</dbReference>
<dbReference type="Gene3D" id="3.40.50.12090">
    <property type="match status" value="2"/>
</dbReference>
<evidence type="ECO:0000313" key="3">
    <source>
        <dbReference type="Proteomes" id="UP001296923"/>
    </source>
</evidence>